<evidence type="ECO:0000256" key="4">
    <source>
        <dbReference type="ARBA" id="ARBA00022475"/>
    </source>
</evidence>
<dbReference type="PROSITE" id="PS00543">
    <property type="entry name" value="HLYD_FAMILY"/>
    <property type="match status" value="1"/>
</dbReference>
<dbReference type="Gene3D" id="2.40.30.170">
    <property type="match status" value="1"/>
</dbReference>
<evidence type="ECO:0000256" key="2">
    <source>
        <dbReference type="ARBA" id="ARBA00009477"/>
    </source>
</evidence>
<dbReference type="PANTHER" id="PTHR30386">
    <property type="entry name" value="MEMBRANE FUSION SUBUNIT OF EMRAB-TOLC MULTIDRUG EFFLUX PUMP"/>
    <property type="match status" value="1"/>
</dbReference>
<dbReference type="InterPro" id="IPR058781">
    <property type="entry name" value="HH_AprE-like"/>
</dbReference>
<dbReference type="Pfam" id="PF25994">
    <property type="entry name" value="HH_AprE"/>
    <property type="match status" value="1"/>
</dbReference>
<dbReference type="InterPro" id="IPR050739">
    <property type="entry name" value="MFP"/>
</dbReference>
<evidence type="ECO:0000256" key="3">
    <source>
        <dbReference type="ARBA" id="ARBA00022448"/>
    </source>
</evidence>
<reference evidence="15" key="1">
    <citation type="journal article" date="2019" name="Int. J. Syst. Evol. Microbiol.">
        <title>The Global Catalogue of Microorganisms (GCM) 10K type strain sequencing project: providing services to taxonomists for standard genome sequencing and annotation.</title>
        <authorList>
            <consortium name="The Broad Institute Genomics Platform"/>
            <consortium name="The Broad Institute Genome Sequencing Center for Infectious Disease"/>
            <person name="Wu L."/>
            <person name="Ma J."/>
        </authorList>
    </citation>
    <scope>NUCLEOTIDE SEQUENCE [LARGE SCALE GENOMIC DNA]</scope>
    <source>
        <strain evidence="15">VKM B-3159</strain>
    </source>
</reference>
<protein>
    <recommendedName>
        <fullName evidence="9">Membrane fusion protein (MFP) family protein</fullName>
    </recommendedName>
</protein>
<keyword evidence="10" id="KW-0175">Coiled coil</keyword>
<feature type="region of interest" description="Disordered" evidence="11">
    <location>
        <begin position="1"/>
        <end position="31"/>
    </location>
</feature>
<dbReference type="PRINTS" id="PR01490">
    <property type="entry name" value="RTXTOXIND"/>
</dbReference>
<evidence type="ECO:0000313" key="15">
    <source>
        <dbReference type="Proteomes" id="UP001225906"/>
    </source>
</evidence>
<evidence type="ECO:0000256" key="10">
    <source>
        <dbReference type="SAM" id="Coils"/>
    </source>
</evidence>
<comment type="similarity">
    <text evidence="2 9">Belongs to the membrane fusion protein (MFP) (TC 8.A.1) family.</text>
</comment>
<dbReference type="PANTHER" id="PTHR30386:SF17">
    <property type="entry name" value="ALKALINE PROTEASE SECRETION PROTEIN APRE"/>
    <property type="match status" value="1"/>
</dbReference>
<evidence type="ECO:0000256" key="1">
    <source>
        <dbReference type="ARBA" id="ARBA00004377"/>
    </source>
</evidence>
<dbReference type="SUPFAM" id="SSF111369">
    <property type="entry name" value="HlyD-like secretion proteins"/>
    <property type="match status" value="1"/>
</dbReference>
<dbReference type="InterPro" id="IPR010129">
    <property type="entry name" value="T1SS_HlyD"/>
</dbReference>
<feature type="domain" description="AprE-like beta-barrel" evidence="13">
    <location>
        <begin position="358"/>
        <end position="451"/>
    </location>
</feature>
<dbReference type="NCBIfam" id="TIGR01843">
    <property type="entry name" value="type_I_hlyD"/>
    <property type="match status" value="1"/>
</dbReference>
<dbReference type="RefSeq" id="WP_306388598.1">
    <property type="nucleotide sequence ID" value="NZ_JAVCAP010000004.1"/>
</dbReference>
<evidence type="ECO:0000259" key="13">
    <source>
        <dbReference type="Pfam" id="PF26002"/>
    </source>
</evidence>
<feature type="coiled-coil region" evidence="10">
    <location>
        <begin position="208"/>
        <end position="235"/>
    </location>
</feature>
<keyword evidence="7 9" id="KW-1133">Transmembrane helix</keyword>
<feature type="domain" description="AprE-like long alpha-helical hairpin" evidence="12">
    <location>
        <begin position="126"/>
        <end position="314"/>
    </location>
</feature>
<keyword evidence="15" id="KW-1185">Reference proteome</keyword>
<gene>
    <name evidence="14" type="ORF">Q9291_03450</name>
</gene>
<dbReference type="EMBL" id="JAVCAP010000004">
    <property type="protein sequence ID" value="MDP8566898.1"/>
    <property type="molecule type" value="Genomic_DNA"/>
</dbReference>
<name>A0ABT9JQQ7_9PROT</name>
<proteinExistence type="inferred from homology"/>
<feature type="compositionally biased region" description="Low complexity" evidence="11">
    <location>
        <begin position="7"/>
        <end position="31"/>
    </location>
</feature>
<dbReference type="InterPro" id="IPR058982">
    <property type="entry name" value="Beta-barrel_AprE"/>
</dbReference>
<feature type="coiled-coil region" evidence="10">
    <location>
        <begin position="275"/>
        <end position="302"/>
    </location>
</feature>
<evidence type="ECO:0000259" key="12">
    <source>
        <dbReference type="Pfam" id="PF25994"/>
    </source>
</evidence>
<dbReference type="Gene3D" id="2.40.50.100">
    <property type="match status" value="1"/>
</dbReference>
<evidence type="ECO:0000256" key="5">
    <source>
        <dbReference type="ARBA" id="ARBA00022519"/>
    </source>
</evidence>
<dbReference type="Gene3D" id="1.10.287.470">
    <property type="entry name" value="Helix hairpin bin"/>
    <property type="match status" value="1"/>
</dbReference>
<evidence type="ECO:0000313" key="14">
    <source>
        <dbReference type="EMBL" id="MDP8566898.1"/>
    </source>
</evidence>
<keyword evidence="6 9" id="KW-0812">Transmembrane</keyword>
<dbReference type="Proteomes" id="UP001225906">
    <property type="component" value="Unassembled WGS sequence"/>
</dbReference>
<organism evidence="14 15">
    <name type="scientific">Methylophilus aquaticus</name>
    <dbReference type="NCBI Taxonomy" id="1971610"/>
    <lineage>
        <taxon>Bacteria</taxon>
        <taxon>Pseudomonadati</taxon>
        <taxon>Pseudomonadota</taxon>
        <taxon>Betaproteobacteria</taxon>
        <taxon>Nitrosomonadales</taxon>
        <taxon>Methylophilaceae</taxon>
        <taxon>Methylophilus</taxon>
    </lineage>
</organism>
<keyword evidence="4 9" id="KW-1003">Cell membrane</keyword>
<sequence>MQPTIQSSMPSGSPSATAPAAPAPGPQLSASTMQASNDHAIQQYSQSPAHARKGVWVLLAGLLGFVVWAALAPLDEGVPTEGVVSVESNHRVVQHLSGGIVGALLVREGQEVQAGDVLFRLDDKASRARFEEVRQRYAGLRAQEDRLRAEQTGRPLIDFHPDLVRQQQDPLIQQQMRNQSQLLEARRQALAADLAAKREAIAGYQALIEGYQGVLSSHESQLSLLEEQLKGVRALTAEGYAPRNQQNDLEQRVAALYGERANTQGNIARAHRSILEVQQQINQRIQAERKEADAEMAQVKWQVEADAQKVLALQEDLARTDIRAPAAGQVVGLQVHTVGAVIQPGQKLMDIVPSGEALIIDAQIPPHLIDKIQVGQAADVRFSTFANSPQLLAEGRLMSLSKDLLTKPAATPDGSLSYYLARVALTAKGMQDLQGRQLQPGMPVQVVIKTGERTLWAYLMHPLSKRLAASMKEE</sequence>
<evidence type="ECO:0000256" key="11">
    <source>
        <dbReference type="SAM" id="MobiDB-lite"/>
    </source>
</evidence>
<evidence type="ECO:0000256" key="8">
    <source>
        <dbReference type="ARBA" id="ARBA00023136"/>
    </source>
</evidence>
<dbReference type="InterPro" id="IPR006144">
    <property type="entry name" value="Secretion_HlyD_CS"/>
</dbReference>
<comment type="caution">
    <text evidence="14">The sequence shown here is derived from an EMBL/GenBank/DDBJ whole genome shotgun (WGS) entry which is preliminary data.</text>
</comment>
<keyword evidence="3 9" id="KW-0813">Transport</keyword>
<accession>A0ABT9JQQ7</accession>
<keyword evidence="8 9" id="KW-0472">Membrane</keyword>
<keyword evidence="5 9" id="KW-0997">Cell inner membrane</keyword>
<evidence type="ECO:0000256" key="7">
    <source>
        <dbReference type="ARBA" id="ARBA00022989"/>
    </source>
</evidence>
<evidence type="ECO:0000256" key="6">
    <source>
        <dbReference type="ARBA" id="ARBA00022692"/>
    </source>
</evidence>
<comment type="subcellular location">
    <subcellularLocation>
        <location evidence="1 9">Cell inner membrane</location>
        <topology evidence="1 9">Single-pass membrane protein</topology>
    </subcellularLocation>
</comment>
<evidence type="ECO:0000256" key="9">
    <source>
        <dbReference type="RuleBase" id="RU365093"/>
    </source>
</evidence>
<feature type="transmembrane region" description="Helical" evidence="9">
    <location>
        <begin position="55"/>
        <end position="74"/>
    </location>
</feature>
<dbReference type="Pfam" id="PF26002">
    <property type="entry name" value="Beta-barrel_AprE"/>
    <property type="match status" value="1"/>
</dbReference>